<gene>
    <name evidence="2" type="ORF">BN2614_LOCUS9</name>
</gene>
<proteinExistence type="predicted"/>
<dbReference type="Proteomes" id="UP000269945">
    <property type="component" value="Unassembled WGS sequence"/>
</dbReference>
<keyword evidence="3" id="KW-1185">Reference proteome</keyword>
<evidence type="ECO:0000313" key="3">
    <source>
        <dbReference type="Proteomes" id="UP000269945"/>
    </source>
</evidence>
<reference evidence="2 3" key="1">
    <citation type="submission" date="2018-10" db="EMBL/GenBank/DDBJ databases">
        <authorList>
            <person name="Ekblom R."/>
            <person name="Jareborg N."/>
        </authorList>
    </citation>
    <scope>NUCLEOTIDE SEQUENCE [LARGE SCALE GENOMIC DNA]</scope>
    <source>
        <tissue evidence="2">Muscle</tissue>
    </source>
</reference>
<name>A0A9X9LCG1_GULGU</name>
<evidence type="ECO:0000313" key="2">
    <source>
        <dbReference type="EMBL" id="VCW49846.1"/>
    </source>
</evidence>
<sequence length="136" mass="13709">CSVSVSCPHLPSFSPVPVTGFSVISVVHPKKQEKLPATAAHPPAGGCLAPDLPAWFHPSLMASSWLHRPPAERGCQPTSQGKSSSPPHGRLPGALRSCGPALGIPALGIVLCASQAPGGGEGKERKKGGRGGASIS</sequence>
<feature type="region of interest" description="Disordered" evidence="1">
    <location>
        <begin position="115"/>
        <end position="136"/>
    </location>
</feature>
<protein>
    <submittedName>
        <fullName evidence="2">Uncharacterized protein</fullName>
    </submittedName>
</protein>
<organism evidence="2 3">
    <name type="scientific">Gulo gulo</name>
    <name type="common">Wolverine</name>
    <name type="synonym">Gluton</name>
    <dbReference type="NCBI Taxonomy" id="48420"/>
    <lineage>
        <taxon>Eukaryota</taxon>
        <taxon>Metazoa</taxon>
        <taxon>Chordata</taxon>
        <taxon>Craniata</taxon>
        <taxon>Vertebrata</taxon>
        <taxon>Euteleostomi</taxon>
        <taxon>Mammalia</taxon>
        <taxon>Eutheria</taxon>
        <taxon>Laurasiatheria</taxon>
        <taxon>Carnivora</taxon>
        <taxon>Caniformia</taxon>
        <taxon>Musteloidea</taxon>
        <taxon>Mustelidae</taxon>
        <taxon>Guloninae</taxon>
        <taxon>Gulo</taxon>
    </lineage>
</organism>
<feature type="compositionally biased region" description="Polar residues" evidence="1">
    <location>
        <begin position="76"/>
        <end position="86"/>
    </location>
</feature>
<dbReference type="EMBL" id="CYRY02000359">
    <property type="protein sequence ID" value="VCW49846.1"/>
    <property type="molecule type" value="Genomic_DNA"/>
</dbReference>
<accession>A0A9X9LCG1</accession>
<dbReference type="AlphaFoldDB" id="A0A9X9LCG1"/>
<feature type="region of interest" description="Disordered" evidence="1">
    <location>
        <begin position="67"/>
        <end position="95"/>
    </location>
</feature>
<feature type="non-terminal residue" evidence="2">
    <location>
        <position position="1"/>
    </location>
</feature>
<comment type="caution">
    <text evidence="2">The sequence shown here is derived from an EMBL/GenBank/DDBJ whole genome shotgun (WGS) entry which is preliminary data.</text>
</comment>
<feature type="non-terminal residue" evidence="2">
    <location>
        <position position="136"/>
    </location>
</feature>
<evidence type="ECO:0000256" key="1">
    <source>
        <dbReference type="SAM" id="MobiDB-lite"/>
    </source>
</evidence>